<feature type="region of interest" description="Disordered" evidence="1">
    <location>
        <begin position="517"/>
        <end position="542"/>
    </location>
</feature>
<feature type="compositionally biased region" description="Basic and acidic residues" evidence="1">
    <location>
        <begin position="718"/>
        <end position="727"/>
    </location>
</feature>
<comment type="caution">
    <text evidence="2">The sequence shown here is derived from an EMBL/GenBank/DDBJ whole genome shotgun (WGS) entry which is preliminary data.</text>
</comment>
<evidence type="ECO:0000313" key="2">
    <source>
        <dbReference type="EMBL" id="KAK0044038.1"/>
    </source>
</evidence>
<feature type="compositionally biased region" description="Low complexity" evidence="1">
    <location>
        <begin position="517"/>
        <end position="528"/>
    </location>
</feature>
<sequence length="1163" mass="129941">MLLKMMRKQSESPGRNKQGTKNDKACHMSRRRLLSYETDYRNGVSFGDIPLPQSGLFPYGLNSSGELLYRPWYNSPNYISQQNGVRHRYPGQQMFMQHRPFGGENNYFRPLRYPSHFSLPHSHFLDQSTTGFVEPRRSSFHYHGDNGHFDEMLNGQNRGLRNDYGQGARPKSSPFQNGKKKSYKRKKNQNNSSNISEGGDSEPKKDNVEYFDQFQETDNTARNASTKSNTFNDLQNSAIKSTCYRENDLRNPLADIEMESPHLNSDSDSLLGAVGGESRNVFQQAANPPGSSILPFDKNLIDEGAICDLDKMFQRQEFSCYAGDVEDFEEDDLDKEAKAVSPYQSVSDEDSEFENCSYVYDPKHSQTLENSHFLSHNKSGLNSLYDASKSTESKKNTVNGATALLSNSESPEDTGDFIDTDLPAQKHLLSSSDEMDSHSSSSDSEIDSPGGMTCRSHKLHQDFNSNDLSSCECEIPKRVEMLSISKESTECGSYTSSQFKNKAKDIYKEEVRSKKLSALSYNSSTSSESENDERSPSGSPIKTIVHNSVPQACYNSSVGCLDGAAASQLHVERPRSTLETHCSSCHHGAESEIAPPATLQRFHSNMFYAGAPVGGHRDNPTSTHDFYSSSFSSDVGACCSQPTGYFVSPVNDLNACFHHSHHSHVTVANGFTDRDSPGANFINDESNRLQKVFVKFSNEDKADEGESHSASCCDLEGSDGRKTEKSSDSGGSEDPLNHDNNDNVDMVLLPMEEEIEPVHHMGAGLCAGGVDEDDDLYHDISGQLATSGRLGSNTGYMCDDHQYHYALDQNPLSNGMPSKEFYELIKTVSTTDSYMRFFDKDGQDVQRQPLVPCGEDSKQGTMPGGSNSKTERLKVDRVMIWNEYEAYVMQFKQIAVSACGQTAVLNVLKALKFSCEKSAVCKVIQTSLRKEDACVPEYLFSRAKAGTTAEELMSGVEKLSNGAVGGRFFHFWPPRKIKLLQWLAYWMKRGAIPMATLNLQQGPHSLWGQVPDSWHHQMVYGVSHQGLYLTNPLEIVSERSAMRQLTSDSVLMVRRQDIISRFRETTDLGQLLNHPDPRWRTRNVLGQVVNVLREFNMPSVPGYRLQVTSHVSIPASYKAGITLFMRKDKSAWTELLSAPEIPLDKHPIYTPADSFCNYFLIII</sequence>
<dbReference type="AlphaFoldDB" id="A0AAD8AX51"/>
<name>A0AAD8AX51_BIOPF</name>
<reference evidence="2" key="1">
    <citation type="journal article" date="2023" name="PLoS Negl. Trop. Dis.">
        <title>A genome sequence for Biomphalaria pfeifferi, the major vector snail for the human-infecting parasite Schistosoma mansoni.</title>
        <authorList>
            <person name="Bu L."/>
            <person name="Lu L."/>
            <person name="Laidemitt M.R."/>
            <person name="Zhang S.M."/>
            <person name="Mutuku M."/>
            <person name="Mkoji G."/>
            <person name="Steinauer M."/>
            <person name="Loker E.S."/>
        </authorList>
    </citation>
    <scope>NUCLEOTIDE SEQUENCE</scope>
    <source>
        <strain evidence="2">KasaAsao</strain>
    </source>
</reference>
<dbReference type="EMBL" id="JASAOG010000206">
    <property type="protein sequence ID" value="KAK0044038.1"/>
    <property type="molecule type" value="Genomic_DNA"/>
</dbReference>
<feature type="region of interest" description="Disordered" evidence="1">
    <location>
        <begin position="430"/>
        <end position="453"/>
    </location>
</feature>
<organism evidence="2 3">
    <name type="scientific">Biomphalaria pfeifferi</name>
    <name type="common">Bloodfluke planorb</name>
    <name type="synonym">Freshwater snail</name>
    <dbReference type="NCBI Taxonomy" id="112525"/>
    <lineage>
        <taxon>Eukaryota</taxon>
        <taxon>Metazoa</taxon>
        <taxon>Spiralia</taxon>
        <taxon>Lophotrochozoa</taxon>
        <taxon>Mollusca</taxon>
        <taxon>Gastropoda</taxon>
        <taxon>Heterobranchia</taxon>
        <taxon>Euthyneura</taxon>
        <taxon>Panpulmonata</taxon>
        <taxon>Hygrophila</taxon>
        <taxon>Lymnaeoidea</taxon>
        <taxon>Planorbidae</taxon>
        <taxon>Biomphalaria</taxon>
    </lineage>
</organism>
<feature type="region of interest" description="Disordered" evidence="1">
    <location>
        <begin position="1"/>
        <end position="24"/>
    </location>
</feature>
<feature type="compositionally biased region" description="Basic residues" evidence="1">
    <location>
        <begin position="178"/>
        <end position="188"/>
    </location>
</feature>
<keyword evidence="3" id="KW-1185">Reference proteome</keyword>
<proteinExistence type="predicted"/>
<accession>A0AAD8AX51</accession>
<evidence type="ECO:0000313" key="3">
    <source>
        <dbReference type="Proteomes" id="UP001233172"/>
    </source>
</evidence>
<protein>
    <submittedName>
        <fullName evidence="2">Uncharacterized protein</fullName>
    </submittedName>
</protein>
<gene>
    <name evidence="2" type="ORF">Bpfe_026552</name>
</gene>
<reference evidence="2" key="2">
    <citation type="submission" date="2023-04" db="EMBL/GenBank/DDBJ databases">
        <authorList>
            <person name="Bu L."/>
            <person name="Lu L."/>
            <person name="Laidemitt M.R."/>
            <person name="Zhang S.M."/>
            <person name="Mutuku M."/>
            <person name="Mkoji G."/>
            <person name="Steinauer M."/>
            <person name="Loker E.S."/>
        </authorList>
    </citation>
    <scope>NUCLEOTIDE SEQUENCE</scope>
    <source>
        <strain evidence="2">KasaAsao</strain>
        <tissue evidence="2">Whole Snail</tissue>
    </source>
</reference>
<feature type="region of interest" description="Disordered" evidence="1">
    <location>
        <begin position="699"/>
        <end position="743"/>
    </location>
</feature>
<dbReference type="Proteomes" id="UP001233172">
    <property type="component" value="Unassembled WGS sequence"/>
</dbReference>
<feature type="region of interest" description="Disordered" evidence="1">
    <location>
        <begin position="148"/>
        <end position="206"/>
    </location>
</feature>
<evidence type="ECO:0000256" key="1">
    <source>
        <dbReference type="SAM" id="MobiDB-lite"/>
    </source>
</evidence>